<protein>
    <submittedName>
        <fullName evidence="5">Histamine N-methyltransferase</fullName>
    </submittedName>
</protein>
<dbReference type="GO" id="GO:0032259">
    <property type="term" value="P:methylation"/>
    <property type="evidence" value="ECO:0007669"/>
    <property type="project" value="UniProtKB-KW"/>
</dbReference>
<dbReference type="PIRSF" id="PIRSF016616">
    <property type="entry name" value="HHMT"/>
    <property type="match status" value="1"/>
</dbReference>
<proteinExistence type="predicted"/>
<reference evidence="5 6" key="1">
    <citation type="submission" date="2019-04" db="EMBL/GenBank/DDBJ databases">
        <authorList>
            <consortium name="Wellcome Sanger Institute Data Sharing"/>
        </authorList>
    </citation>
    <scope>NUCLEOTIDE SEQUENCE [LARGE SCALE GENOMIC DNA]</scope>
</reference>
<gene>
    <name evidence="5" type="primary">HNMT</name>
</gene>
<evidence type="ECO:0000256" key="4">
    <source>
        <dbReference type="ARBA" id="ARBA00022691"/>
    </source>
</evidence>
<dbReference type="OrthoDB" id="5984880at2759"/>
<dbReference type="Proteomes" id="UP000694397">
    <property type="component" value="Chromosome 12"/>
</dbReference>
<dbReference type="InterPro" id="IPR029063">
    <property type="entry name" value="SAM-dependent_MTases_sf"/>
</dbReference>
<evidence type="ECO:0000256" key="3">
    <source>
        <dbReference type="ARBA" id="ARBA00022679"/>
    </source>
</evidence>
<accession>A0A8C9R7N0</accession>
<evidence type="ECO:0000313" key="6">
    <source>
        <dbReference type="Proteomes" id="UP000694397"/>
    </source>
</evidence>
<dbReference type="AlphaFoldDB" id="A0A8C9R7N0"/>
<evidence type="ECO:0000256" key="2">
    <source>
        <dbReference type="ARBA" id="ARBA00022603"/>
    </source>
</evidence>
<dbReference type="FunFam" id="3.40.50.150:FF:000118">
    <property type="entry name" value="Histamine N-methyltransferase"/>
    <property type="match status" value="1"/>
</dbReference>
<dbReference type="GO" id="GO:0008170">
    <property type="term" value="F:N-methyltransferase activity"/>
    <property type="evidence" value="ECO:0007669"/>
    <property type="project" value="InterPro"/>
</dbReference>
<evidence type="ECO:0000313" key="5">
    <source>
        <dbReference type="Ensembl" id="ENSSFOP00015010899.2"/>
    </source>
</evidence>
<dbReference type="KEGG" id="sfm:108937993"/>
<reference evidence="5" key="3">
    <citation type="submission" date="2025-09" db="UniProtKB">
        <authorList>
            <consortium name="Ensembl"/>
        </authorList>
    </citation>
    <scope>IDENTIFICATION</scope>
</reference>
<keyword evidence="6" id="KW-1185">Reference proteome</keyword>
<dbReference type="Gene3D" id="3.40.50.150">
    <property type="entry name" value="Vaccinia Virus protein VP39"/>
    <property type="match status" value="1"/>
</dbReference>
<comment type="subunit">
    <text evidence="1">Monomer.</text>
</comment>
<dbReference type="Pfam" id="PF13489">
    <property type="entry name" value="Methyltransf_23"/>
    <property type="match status" value="1"/>
</dbReference>
<organism evidence="5 6">
    <name type="scientific">Scleropages formosus</name>
    <name type="common">Asian bonytongue</name>
    <name type="synonym">Osteoglossum formosum</name>
    <dbReference type="NCBI Taxonomy" id="113540"/>
    <lineage>
        <taxon>Eukaryota</taxon>
        <taxon>Metazoa</taxon>
        <taxon>Chordata</taxon>
        <taxon>Craniata</taxon>
        <taxon>Vertebrata</taxon>
        <taxon>Euteleostomi</taxon>
        <taxon>Actinopterygii</taxon>
        <taxon>Neopterygii</taxon>
        <taxon>Teleostei</taxon>
        <taxon>Osteoglossocephala</taxon>
        <taxon>Osteoglossomorpha</taxon>
        <taxon>Osteoglossiformes</taxon>
        <taxon>Osteoglossidae</taxon>
        <taxon>Scleropages</taxon>
    </lineage>
</organism>
<dbReference type="PROSITE" id="PS51597">
    <property type="entry name" value="SAM_HNMT"/>
    <property type="match status" value="1"/>
</dbReference>
<name>A0A8C9R7N0_SCLFO</name>
<evidence type="ECO:0000256" key="1">
    <source>
        <dbReference type="ARBA" id="ARBA00011245"/>
    </source>
</evidence>
<dbReference type="InterPro" id="IPR016673">
    <property type="entry name" value="HHMT-like"/>
</dbReference>
<sequence length="292" mass="33367">MDSSTAAHSWYLGRNLEGFLVYLQRSEEHKIFQNFLDKILPDEFARIGEGKSDLNFLSIGSGGGEMDVHMIAILQSKLKQGTNISVDVAEPSESLIDNFKALVAKSPNLQKIQFSWNTLSSEKYEEKLKNSKETKKFDFIHMIQVLNHVTDCLETIKFFHSLLAERGKLLIIHGAVNNGFHILWKTFQQELCKKSISEYFSARDVKCHLEKLGLKYEEHIINNTLDITECFIEEDKTGEVLLDFLTDLDHFHQSLTADLRANILNVLRNKCSTEKNGRILFDSSVSAFLVYA</sequence>
<reference evidence="5" key="2">
    <citation type="submission" date="2025-08" db="UniProtKB">
        <authorList>
            <consortium name="Ensembl"/>
        </authorList>
    </citation>
    <scope>IDENTIFICATION</scope>
</reference>
<keyword evidence="2" id="KW-0489">Methyltransferase</keyword>
<dbReference type="SUPFAM" id="SSF53335">
    <property type="entry name" value="S-adenosyl-L-methionine-dependent methyltransferases"/>
    <property type="match status" value="1"/>
</dbReference>
<dbReference type="GeneTree" id="ENSGT00390000002862"/>
<dbReference type="Ensembl" id="ENSSFOT00015011046.2">
    <property type="protein sequence ID" value="ENSSFOP00015010899.2"/>
    <property type="gene ID" value="ENSSFOG00015007052.2"/>
</dbReference>
<keyword evidence="3" id="KW-0808">Transferase</keyword>
<keyword evidence="4" id="KW-0949">S-adenosyl-L-methionine</keyword>